<dbReference type="AlphaFoldDB" id="A0A2G5VMG6"/>
<dbReference type="EMBL" id="PDUG01000001">
    <property type="protein sequence ID" value="PIC52867.1"/>
    <property type="molecule type" value="Genomic_DNA"/>
</dbReference>
<dbReference type="InterPro" id="IPR002900">
    <property type="entry name" value="DUF38/FTH_CAE_spp"/>
</dbReference>
<feature type="domain" description="DUF38" evidence="1">
    <location>
        <begin position="16"/>
        <end position="62"/>
    </location>
</feature>
<keyword evidence="3" id="KW-1185">Reference proteome</keyword>
<name>A0A2G5VMG6_9PELO</name>
<dbReference type="Proteomes" id="UP000230233">
    <property type="component" value="Chromosome I"/>
</dbReference>
<evidence type="ECO:0000313" key="3">
    <source>
        <dbReference type="Proteomes" id="UP000230233"/>
    </source>
</evidence>
<proteinExistence type="predicted"/>
<comment type="caution">
    <text evidence="2">The sequence shown here is derived from an EMBL/GenBank/DDBJ whole genome shotgun (WGS) entry which is preliminary data.</text>
</comment>
<organism evidence="2 3">
    <name type="scientific">Caenorhabditis nigoni</name>
    <dbReference type="NCBI Taxonomy" id="1611254"/>
    <lineage>
        <taxon>Eukaryota</taxon>
        <taxon>Metazoa</taxon>
        <taxon>Ecdysozoa</taxon>
        <taxon>Nematoda</taxon>
        <taxon>Chromadorea</taxon>
        <taxon>Rhabditida</taxon>
        <taxon>Rhabditina</taxon>
        <taxon>Rhabditomorpha</taxon>
        <taxon>Rhabditoidea</taxon>
        <taxon>Rhabditidae</taxon>
        <taxon>Peloderinae</taxon>
        <taxon>Caenorhabditis</taxon>
    </lineage>
</organism>
<sequence length="96" mass="10880">MPILNKVVPTSVKTKLWDLTGISNQDVWKGANKVFSDKVAVRMPIRNLLHLSTIKIHWTTFPPRISIHSGRRHCTQQTSNFAPSDSTTSMMTICFI</sequence>
<protein>
    <recommendedName>
        <fullName evidence="1">DUF38 domain-containing protein</fullName>
    </recommendedName>
</protein>
<gene>
    <name evidence="2" type="primary">Cnig_chr_I.g280</name>
    <name evidence="2" type="ORF">B9Z55_000280</name>
</gene>
<dbReference type="Pfam" id="PF01827">
    <property type="entry name" value="FTH"/>
    <property type="match status" value="1"/>
</dbReference>
<evidence type="ECO:0000313" key="2">
    <source>
        <dbReference type="EMBL" id="PIC52867.1"/>
    </source>
</evidence>
<reference evidence="3" key="1">
    <citation type="submission" date="2017-10" db="EMBL/GenBank/DDBJ databases">
        <title>Rapid genome shrinkage in a self-fertile nematode reveals novel sperm competition proteins.</title>
        <authorList>
            <person name="Yin D."/>
            <person name="Schwarz E.M."/>
            <person name="Thomas C.G."/>
            <person name="Felde R.L."/>
            <person name="Korf I.F."/>
            <person name="Cutter A.D."/>
            <person name="Schartner C.M."/>
            <person name="Ralston E.J."/>
            <person name="Meyer B.J."/>
            <person name="Haag E.S."/>
        </authorList>
    </citation>
    <scope>NUCLEOTIDE SEQUENCE [LARGE SCALE GENOMIC DNA]</scope>
    <source>
        <strain evidence="3">JU1422</strain>
    </source>
</reference>
<accession>A0A2G5VMG6</accession>
<evidence type="ECO:0000259" key="1">
    <source>
        <dbReference type="Pfam" id="PF01827"/>
    </source>
</evidence>